<evidence type="ECO:0000313" key="2">
    <source>
        <dbReference type="EMBL" id="AKD57145.1"/>
    </source>
</evidence>
<organism evidence="2 3">
    <name type="scientific">Spirosoma radiotolerans</name>
    <dbReference type="NCBI Taxonomy" id="1379870"/>
    <lineage>
        <taxon>Bacteria</taxon>
        <taxon>Pseudomonadati</taxon>
        <taxon>Bacteroidota</taxon>
        <taxon>Cytophagia</taxon>
        <taxon>Cytophagales</taxon>
        <taxon>Cytophagaceae</taxon>
        <taxon>Spirosoma</taxon>
    </lineage>
</organism>
<keyword evidence="1" id="KW-0732">Signal</keyword>
<dbReference type="InterPro" id="IPR032560">
    <property type="entry name" value="DUF4932"/>
</dbReference>
<dbReference type="EMBL" id="CP010429">
    <property type="protein sequence ID" value="AKD57145.1"/>
    <property type="molecule type" value="Genomic_DNA"/>
</dbReference>
<dbReference type="HOGENOM" id="CLU_767051_0_0_10"/>
<dbReference type="STRING" id="1379870.SD10_21855"/>
<dbReference type="AlphaFoldDB" id="A0A0E3ZYR4"/>
<gene>
    <name evidence="2" type="ORF">SD10_21855</name>
</gene>
<dbReference type="RefSeq" id="WP_046576739.1">
    <property type="nucleotide sequence ID" value="NZ_CP010429.1"/>
</dbReference>
<protein>
    <recommendedName>
        <fullName evidence="4">DUF4932 domain-containing protein</fullName>
    </recommendedName>
</protein>
<dbReference type="PATRIC" id="fig|1379870.5.peg.4727"/>
<evidence type="ECO:0000256" key="1">
    <source>
        <dbReference type="SAM" id="SignalP"/>
    </source>
</evidence>
<reference evidence="2 3" key="1">
    <citation type="journal article" date="2014" name="Curr. Microbiol.">
        <title>Spirosoma radiotolerans sp. nov., a gamma-radiation-resistant bacterium isolated from gamma ray-irradiated soil.</title>
        <authorList>
            <person name="Lee J.J."/>
            <person name="Srinivasan S."/>
            <person name="Lim S."/>
            <person name="Joe M."/>
            <person name="Im S."/>
            <person name="Bae S.I."/>
            <person name="Park K.R."/>
            <person name="Han J.H."/>
            <person name="Park S.H."/>
            <person name="Joo B.M."/>
            <person name="Park S.J."/>
            <person name="Kim M.K."/>
        </authorList>
    </citation>
    <scope>NUCLEOTIDE SEQUENCE [LARGE SCALE GENOMIC DNA]</scope>
    <source>
        <strain evidence="2 3">DG5A</strain>
    </source>
</reference>
<dbReference type="KEGG" id="srd:SD10_21855"/>
<dbReference type="OrthoDB" id="6402335at2"/>
<name>A0A0E3ZYR4_9BACT</name>
<evidence type="ECO:0000313" key="3">
    <source>
        <dbReference type="Proteomes" id="UP000033054"/>
    </source>
</evidence>
<accession>A0A0E3ZYR4</accession>
<proteinExistence type="predicted"/>
<feature type="signal peptide" evidence="1">
    <location>
        <begin position="1"/>
        <end position="22"/>
    </location>
</feature>
<feature type="chain" id="PRO_5002417433" description="DUF4932 domain-containing protein" evidence="1">
    <location>
        <begin position="23"/>
        <end position="361"/>
    </location>
</feature>
<evidence type="ECO:0008006" key="4">
    <source>
        <dbReference type="Google" id="ProtNLM"/>
    </source>
</evidence>
<dbReference type="Pfam" id="PF16286">
    <property type="entry name" value="DUF4932"/>
    <property type="match status" value="1"/>
</dbReference>
<dbReference type="Proteomes" id="UP000033054">
    <property type="component" value="Chromosome"/>
</dbReference>
<sequence length="361" mass="41476">MKTILFLLLLSSICFSQVPRSALPYGAKADEKLTVTVHPGVELLSIIQYLAGHAGPGASPYRTAVRAHFAQFRNHPAVLFLFNSDARFGYDLPELGWCFDHPLHPTSFTIPDSTYWLNNFSRSDLTRYLTLCIDFAQQSQFAAFYQSHQADYDRWGQAYRRQVDSAGVVQKLESFFHQPTASRWYICLDPLNSAGAHAIMTKTLSPTYGQYIVYQQGYWNRQAKPTIDPTFEADVYNLVWHEGSHVYTNPIQQAYRAQIDSLSYLMRPNELLSRQNITDWPHFVDESLVRAIATALSRAYRSPQQAQQRLVAEQRSGFVYTDQLAQLILEDYIQTRTYSSFAAYFPILLKKWARLKPEVIN</sequence>
<keyword evidence="3" id="KW-1185">Reference proteome</keyword>